<dbReference type="InterPro" id="IPR000719">
    <property type="entry name" value="Prot_kinase_dom"/>
</dbReference>
<dbReference type="GO" id="GO:0005524">
    <property type="term" value="F:ATP binding"/>
    <property type="evidence" value="ECO:0007669"/>
    <property type="project" value="InterPro"/>
</dbReference>
<evidence type="ECO:0000313" key="9">
    <source>
        <dbReference type="EMBL" id="THF94017.1"/>
    </source>
</evidence>
<keyword evidence="2" id="KW-0808">Transferase</keyword>
<keyword evidence="10" id="KW-1185">Reference proteome</keyword>
<evidence type="ECO:0000256" key="4">
    <source>
        <dbReference type="ARBA" id="ARBA00022729"/>
    </source>
</evidence>
<evidence type="ECO:0000256" key="7">
    <source>
        <dbReference type="ARBA" id="ARBA00023180"/>
    </source>
</evidence>
<dbReference type="InterPro" id="IPR001245">
    <property type="entry name" value="Ser-Thr/Tyr_kinase_cat_dom"/>
</dbReference>
<keyword evidence="5" id="KW-1133">Transmembrane helix</keyword>
<dbReference type="Pfam" id="PF07714">
    <property type="entry name" value="PK_Tyr_Ser-Thr"/>
    <property type="match status" value="1"/>
</dbReference>
<keyword evidence="4" id="KW-0732">Signal</keyword>
<dbReference type="AlphaFoldDB" id="A0A4S4CWI1"/>
<dbReference type="PANTHER" id="PTHR27009">
    <property type="entry name" value="RUST RESISTANCE KINASE LR10-RELATED"/>
    <property type="match status" value="1"/>
</dbReference>
<dbReference type="Proteomes" id="UP000306102">
    <property type="component" value="Unassembled WGS sequence"/>
</dbReference>
<sequence length="191" mass="21516">MTNARGTTGYIALELFSRNFGEVSYKSDVYSFGMLLLEMVGCRKNIDVTVENQSQIYFPEWIYERMRQGKDLGLRVEIDGDEEIAKKLANVGLWCIQWGPSDRPSMKRVVQMLEGDFRSLEMPHKPFLSSDVEIAKRTNSWTSLTPPAPAISLLSTPRSWRVYVSQPAFSSLIPPASASLHSNSISIISYA</sequence>
<keyword evidence="2" id="KW-0418">Kinase</keyword>
<proteinExistence type="predicted"/>
<keyword evidence="7" id="KW-0325">Glycoprotein</keyword>
<organism evidence="9 10">
    <name type="scientific">Camellia sinensis var. sinensis</name>
    <name type="common">China tea</name>
    <dbReference type="NCBI Taxonomy" id="542762"/>
    <lineage>
        <taxon>Eukaryota</taxon>
        <taxon>Viridiplantae</taxon>
        <taxon>Streptophyta</taxon>
        <taxon>Embryophyta</taxon>
        <taxon>Tracheophyta</taxon>
        <taxon>Spermatophyta</taxon>
        <taxon>Magnoliopsida</taxon>
        <taxon>eudicotyledons</taxon>
        <taxon>Gunneridae</taxon>
        <taxon>Pentapetalae</taxon>
        <taxon>asterids</taxon>
        <taxon>Ericales</taxon>
        <taxon>Theaceae</taxon>
        <taxon>Camellia</taxon>
    </lineage>
</organism>
<comment type="subcellular location">
    <subcellularLocation>
        <location evidence="1">Membrane</location>
        <topology evidence="1">Single-pass type I membrane protein</topology>
    </subcellularLocation>
</comment>
<evidence type="ECO:0000256" key="6">
    <source>
        <dbReference type="ARBA" id="ARBA00023136"/>
    </source>
</evidence>
<dbReference type="GO" id="GO:0016020">
    <property type="term" value="C:membrane"/>
    <property type="evidence" value="ECO:0007669"/>
    <property type="project" value="UniProtKB-SubCell"/>
</dbReference>
<dbReference type="SUPFAM" id="SSF56112">
    <property type="entry name" value="Protein kinase-like (PK-like)"/>
    <property type="match status" value="1"/>
</dbReference>
<evidence type="ECO:0000259" key="8">
    <source>
        <dbReference type="PROSITE" id="PS50011"/>
    </source>
</evidence>
<dbReference type="GO" id="GO:0004674">
    <property type="term" value="F:protein serine/threonine kinase activity"/>
    <property type="evidence" value="ECO:0007669"/>
    <property type="project" value="UniProtKB-KW"/>
</dbReference>
<protein>
    <recommendedName>
        <fullName evidence="8">Protein kinase domain-containing protein</fullName>
    </recommendedName>
</protein>
<comment type="caution">
    <text evidence="9">The sequence shown here is derived from an EMBL/GenBank/DDBJ whole genome shotgun (WGS) entry which is preliminary data.</text>
</comment>
<feature type="domain" description="Protein kinase" evidence="8">
    <location>
        <begin position="1"/>
        <end position="128"/>
    </location>
</feature>
<evidence type="ECO:0000256" key="1">
    <source>
        <dbReference type="ARBA" id="ARBA00004479"/>
    </source>
</evidence>
<dbReference type="InterPro" id="IPR045874">
    <property type="entry name" value="LRK10/LRL21-25-like"/>
</dbReference>
<evidence type="ECO:0000256" key="5">
    <source>
        <dbReference type="ARBA" id="ARBA00022989"/>
    </source>
</evidence>
<reference evidence="9 10" key="1">
    <citation type="journal article" date="2018" name="Proc. Natl. Acad. Sci. U.S.A.">
        <title>Draft genome sequence of Camellia sinensis var. sinensis provides insights into the evolution of the tea genome and tea quality.</title>
        <authorList>
            <person name="Wei C."/>
            <person name="Yang H."/>
            <person name="Wang S."/>
            <person name="Zhao J."/>
            <person name="Liu C."/>
            <person name="Gao L."/>
            <person name="Xia E."/>
            <person name="Lu Y."/>
            <person name="Tai Y."/>
            <person name="She G."/>
            <person name="Sun J."/>
            <person name="Cao H."/>
            <person name="Tong W."/>
            <person name="Gao Q."/>
            <person name="Li Y."/>
            <person name="Deng W."/>
            <person name="Jiang X."/>
            <person name="Wang W."/>
            <person name="Chen Q."/>
            <person name="Zhang S."/>
            <person name="Li H."/>
            <person name="Wu J."/>
            <person name="Wang P."/>
            <person name="Li P."/>
            <person name="Shi C."/>
            <person name="Zheng F."/>
            <person name="Jian J."/>
            <person name="Huang B."/>
            <person name="Shan D."/>
            <person name="Shi M."/>
            <person name="Fang C."/>
            <person name="Yue Y."/>
            <person name="Li F."/>
            <person name="Li D."/>
            <person name="Wei S."/>
            <person name="Han B."/>
            <person name="Jiang C."/>
            <person name="Yin Y."/>
            <person name="Xia T."/>
            <person name="Zhang Z."/>
            <person name="Bennetzen J.L."/>
            <person name="Zhao S."/>
            <person name="Wan X."/>
        </authorList>
    </citation>
    <scope>NUCLEOTIDE SEQUENCE [LARGE SCALE GENOMIC DNA]</scope>
    <source>
        <strain evidence="10">cv. Shuchazao</strain>
        <tissue evidence="9">Leaf</tissue>
    </source>
</reference>
<dbReference type="PROSITE" id="PS50011">
    <property type="entry name" value="PROTEIN_KINASE_DOM"/>
    <property type="match status" value="1"/>
</dbReference>
<dbReference type="Gene3D" id="1.10.510.10">
    <property type="entry name" value="Transferase(Phosphotransferase) domain 1"/>
    <property type="match status" value="1"/>
</dbReference>
<evidence type="ECO:0000256" key="2">
    <source>
        <dbReference type="ARBA" id="ARBA00022527"/>
    </source>
</evidence>
<keyword evidence="6" id="KW-0472">Membrane</keyword>
<evidence type="ECO:0000313" key="10">
    <source>
        <dbReference type="Proteomes" id="UP000306102"/>
    </source>
</evidence>
<evidence type="ECO:0000256" key="3">
    <source>
        <dbReference type="ARBA" id="ARBA00022692"/>
    </source>
</evidence>
<gene>
    <name evidence="9" type="ORF">TEA_020426</name>
</gene>
<accession>A0A4S4CWI1</accession>
<dbReference type="EMBL" id="SDRB02013807">
    <property type="protein sequence ID" value="THF94017.1"/>
    <property type="molecule type" value="Genomic_DNA"/>
</dbReference>
<keyword evidence="3" id="KW-0812">Transmembrane</keyword>
<dbReference type="STRING" id="542762.A0A4S4CWI1"/>
<keyword evidence="2" id="KW-0723">Serine/threonine-protein kinase</keyword>
<dbReference type="InterPro" id="IPR011009">
    <property type="entry name" value="Kinase-like_dom_sf"/>
</dbReference>
<name>A0A4S4CWI1_CAMSN</name>